<dbReference type="SUPFAM" id="SSF51161">
    <property type="entry name" value="Trimeric LpxA-like enzymes"/>
    <property type="match status" value="1"/>
</dbReference>
<evidence type="ECO:0000256" key="5">
    <source>
        <dbReference type="ARBA" id="ARBA00023315"/>
    </source>
</evidence>
<evidence type="ECO:0000313" key="7">
    <source>
        <dbReference type="Proteomes" id="UP000594263"/>
    </source>
</evidence>
<dbReference type="GO" id="GO:0009245">
    <property type="term" value="P:lipid A biosynthetic process"/>
    <property type="evidence" value="ECO:0007669"/>
    <property type="project" value="UniProtKB-KW"/>
</dbReference>
<proteinExistence type="predicted"/>
<keyword evidence="3" id="KW-0808">Transferase</keyword>
<keyword evidence="5" id="KW-0012">Acyltransferase</keyword>
<dbReference type="InterPro" id="IPR018357">
    <property type="entry name" value="Hexapep_transf_CS"/>
</dbReference>
<dbReference type="Gene3D" id="2.160.10.10">
    <property type="entry name" value="Hexapeptide repeat proteins"/>
    <property type="match status" value="1"/>
</dbReference>
<keyword evidence="1" id="KW-0444">Lipid biosynthesis</keyword>
<name>A0A7N0ZWP1_KALFE</name>
<sequence length="286" mass="30247">MAVSLKRLSRASPLTLRWLVGLRSCSHSACSPDGIVPDSIECGVDVKYDDFRKWHNGGGTYHLSALISDTAHIGIGAVVHPKVVLGENVHIGSGTVIGPQVSVGQSTKIGYNVSLANCTIGDSCVIHSGVCVGQDGFGFFVDENGSMVKKPQLLNVKIGNHVEIGANSCIDRGSWRDTVIGDFTKIDNLVQIGHNVTIGKYCMLCGQVGIAGSATLGNFVTLGGRVGVCDHVSITSKVRLAANSSVTKSIEVPGDYGGFPAVPIHEWRRQVAINRRSQKASAKLKN</sequence>
<protein>
    <submittedName>
        <fullName evidence="6">Uncharacterized protein</fullName>
    </submittedName>
</protein>
<dbReference type="Gramene" id="Kaladp0042s0314.1.v1.1">
    <property type="protein sequence ID" value="Kaladp0042s0314.1.v1.1"/>
    <property type="gene ID" value="Kaladp0042s0314.v1.1"/>
</dbReference>
<evidence type="ECO:0000313" key="6">
    <source>
        <dbReference type="EnsemblPlants" id="Kaladp0042s0314.1.v1.1"/>
    </source>
</evidence>
<dbReference type="Pfam" id="PF00132">
    <property type="entry name" value="Hexapep"/>
    <property type="match status" value="2"/>
</dbReference>
<dbReference type="InterPro" id="IPR001451">
    <property type="entry name" value="Hexapep"/>
</dbReference>
<keyword evidence="4" id="KW-0443">Lipid metabolism</keyword>
<reference evidence="6" key="1">
    <citation type="submission" date="2021-01" db="UniProtKB">
        <authorList>
            <consortium name="EnsemblPlants"/>
        </authorList>
    </citation>
    <scope>IDENTIFICATION</scope>
</reference>
<keyword evidence="7" id="KW-1185">Reference proteome</keyword>
<dbReference type="OMA" id="VDHPKYY"/>
<evidence type="ECO:0000256" key="1">
    <source>
        <dbReference type="ARBA" id="ARBA00022516"/>
    </source>
</evidence>
<evidence type="ECO:0000256" key="4">
    <source>
        <dbReference type="ARBA" id="ARBA00023098"/>
    </source>
</evidence>
<dbReference type="GO" id="GO:0016020">
    <property type="term" value="C:membrane"/>
    <property type="evidence" value="ECO:0007669"/>
    <property type="project" value="GOC"/>
</dbReference>
<dbReference type="NCBIfam" id="NF002060">
    <property type="entry name" value="PRK00892.1"/>
    <property type="match status" value="1"/>
</dbReference>
<dbReference type="PANTHER" id="PTHR43378">
    <property type="entry name" value="UDP-3-O-ACYLGLUCOSAMINE N-ACYLTRANSFERASE"/>
    <property type="match status" value="1"/>
</dbReference>
<evidence type="ECO:0000256" key="3">
    <source>
        <dbReference type="ARBA" id="ARBA00022679"/>
    </source>
</evidence>
<dbReference type="CDD" id="cd03352">
    <property type="entry name" value="LbH_LpxD"/>
    <property type="match status" value="1"/>
</dbReference>
<dbReference type="InterPro" id="IPR007691">
    <property type="entry name" value="LpxD"/>
</dbReference>
<accession>A0A7N0ZWP1</accession>
<dbReference type="InterPro" id="IPR011004">
    <property type="entry name" value="Trimer_LpxA-like_sf"/>
</dbReference>
<dbReference type="EnsemblPlants" id="Kaladp0042s0314.1.v1.1">
    <property type="protein sequence ID" value="Kaladp0042s0314.1.v1.1"/>
    <property type="gene ID" value="Kaladp0042s0314.v1.1"/>
</dbReference>
<evidence type="ECO:0000256" key="2">
    <source>
        <dbReference type="ARBA" id="ARBA00022556"/>
    </source>
</evidence>
<organism evidence="6 7">
    <name type="scientific">Kalanchoe fedtschenkoi</name>
    <name type="common">Lavender scallops</name>
    <name type="synonym">South American air plant</name>
    <dbReference type="NCBI Taxonomy" id="63787"/>
    <lineage>
        <taxon>Eukaryota</taxon>
        <taxon>Viridiplantae</taxon>
        <taxon>Streptophyta</taxon>
        <taxon>Embryophyta</taxon>
        <taxon>Tracheophyta</taxon>
        <taxon>Spermatophyta</taxon>
        <taxon>Magnoliopsida</taxon>
        <taxon>eudicotyledons</taxon>
        <taxon>Gunneridae</taxon>
        <taxon>Pentapetalae</taxon>
        <taxon>Saxifragales</taxon>
        <taxon>Crassulaceae</taxon>
        <taxon>Kalanchoe</taxon>
    </lineage>
</organism>
<dbReference type="PANTHER" id="PTHR43378:SF2">
    <property type="entry name" value="UDP-3-O-ACYLGLUCOSAMINE N-ACYLTRANSFERASE 1, MITOCHONDRIAL-RELATED"/>
    <property type="match status" value="1"/>
</dbReference>
<dbReference type="NCBIfam" id="TIGR01853">
    <property type="entry name" value="lipid_A_lpxD"/>
    <property type="match status" value="1"/>
</dbReference>
<dbReference type="GO" id="GO:0016410">
    <property type="term" value="F:N-acyltransferase activity"/>
    <property type="evidence" value="ECO:0007669"/>
    <property type="project" value="InterPro"/>
</dbReference>
<keyword evidence="2" id="KW-0441">Lipid A biosynthesis</keyword>
<dbReference type="PROSITE" id="PS00101">
    <property type="entry name" value="HEXAPEP_TRANSFERASES"/>
    <property type="match status" value="1"/>
</dbReference>
<dbReference type="AlphaFoldDB" id="A0A7N0ZWP1"/>
<dbReference type="Proteomes" id="UP000594263">
    <property type="component" value="Unplaced"/>
</dbReference>